<dbReference type="eggNOG" id="COG1215">
    <property type="taxonomic scope" value="Bacteria"/>
</dbReference>
<feature type="domain" description="Glycosyltransferase 2-like" evidence="15">
    <location>
        <begin position="26"/>
        <end position="192"/>
    </location>
</feature>
<dbReference type="PANTHER" id="PTHR10859">
    <property type="entry name" value="GLYCOSYL TRANSFERASE"/>
    <property type="match status" value="1"/>
</dbReference>
<feature type="transmembrane region" description="Helical" evidence="14">
    <location>
        <begin position="309"/>
        <end position="327"/>
    </location>
</feature>
<evidence type="ECO:0000256" key="8">
    <source>
        <dbReference type="ARBA" id="ARBA00022692"/>
    </source>
</evidence>
<dbReference type="InterPro" id="IPR035518">
    <property type="entry name" value="DPG_synthase"/>
</dbReference>
<dbReference type="EMBL" id="CP006936">
    <property type="protein sequence ID" value="AHC26762.1"/>
    <property type="molecule type" value="Genomic_DNA"/>
</dbReference>
<dbReference type="GO" id="GO:0016020">
    <property type="term" value="C:membrane"/>
    <property type="evidence" value="ECO:0007669"/>
    <property type="project" value="UniProtKB-SubCell"/>
</dbReference>
<gene>
    <name evidence="17" type="ORF">D174_20380</name>
</gene>
<keyword evidence="8 14" id="KW-0812">Transmembrane</keyword>
<sequence>MTDTVSIALPSAVQVGRDTGVPVVDVVVPVYNEQAALQSSVRRLHQHLQDSFTFPVRITIADNASTDDTPRIAADLAAELPGVRVVRLDEKGRGRALHHVWSLSDAPVLAYMDVDLSTDLAAFAPLIASLISGHSDLAIGTRLNRSSRVVRGAKREIISRCYNLILKSTLRAHFSDAQCGFKAIRADVARQLLPHVRDTGWFFDTELLVLAERSGLRIHEVPVDWVDDPDSRVDIVATAKADLLGIGRLLRGFAGGSIPINSLAAQLGSRRAAAPGSLLRQTVRFAGIGVLSTVAYLVLFLVLHPLLGAQLANFAALLITAIGNTAANRRFTFGVRGSKAVARHHVEGLIVFAVALAITSGSLAGLHAIAEHPGKVLETTVLVAANLIATAARFVLLRGWVFHPRR</sequence>
<protein>
    <recommendedName>
        <fullName evidence="5">dolichyl-phosphate beta-glucosyltransferase</fullName>
        <ecNumber evidence="5">2.4.1.117</ecNumber>
    </recommendedName>
</protein>
<dbReference type="Pfam" id="PF04138">
    <property type="entry name" value="GtrA_DPMS_TM"/>
    <property type="match status" value="1"/>
</dbReference>
<dbReference type="InterPro" id="IPR029044">
    <property type="entry name" value="Nucleotide-diphossugar_trans"/>
</dbReference>
<dbReference type="GeneID" id="43451813"/>
<dbReference type="SUPFAM" id="SSF53448">
    <property type="entry name" value="Nucleotide-diphospho-sugar transferases"/>
    <property type="match status" value="1"/>
</dbReference>
<keyword evidence="11 14" id="KW-1133">Transmembrane helix</keyword>
<dbReference type="CDD" id="cd04188">
    <property type="entry name" value="DPG_synthase"/>
    <property type="match status" value="1"/>
</dbReference>
<dbReference type="FunFam" id="3.90.550.10:FF:000131">
    <property type="entry name" value="Glycosyl transferase"/>
    <property type="match status" value="1"/>
</dbReference>
<accession>V5XFG3</accession>
<comment type="subcellular location">
    <subcellularLocation>
        <location evidence="2">Endoplasmic reticulum membrane</location>
        <topology evidence="2">Single-pass membrane protein</topology>
    </subcellularLocation>
    <subcellularLocation>
        <location evidence="1">Membrane</location>
        <topology evidence="1">Multi-pass membrane protein</topology>
    </subcellularLocation>
</comment>
<dbReference type="HOGENOM" id="CLU_033536_3_0_11"/>
<dbReference type="GO" id="GO:0004581">
    <property type="term" value="F:dolichyl-phosphate beta-glucosyltransferase activity"/>
    <property type="evidence" value="ECO:0007669"/>
    <property type="project" value="UniProtKB-EC"/>
</dbReference>
<name>V5XFG3_MYCNE</name>
<dbReference type="Gene3D" id="3.90.550.10">
    <property type="entry name" value="Spore Coat Polysaccharide Biosynthesis Protein SpsA, Chain A"/>
    <property type="match status" value="1"/>
</dbReference>
<dbReference type="GO" id="GO:0000271">
    <property type="term" value="P:polysaccharide biosynthetic process"/>
    <property type="evidence" value="ECO:0007669"/>
    <property type="project" value="InterPro"/>
</dbReference>
<dbReference type="RefSeq" id="WP_019510524.1">
    <property type="nucleotide sequence ID" value="NC_023036.2"/>
</dbReference>
<reference evidence="17 18" key="1">
    <citation type="journal article" date="2014" name="Genome Announc.">
        <title>Complete Genome Sequence of Sterol-Transforming Mycobacterium neoaurum Strain VKM Ac-1815D.</title>
        <authorList>
            <person name="Shtratnikova V.Y."/>
            <person name="Bragin E.Y."/>
            <person name="Dovbnya D.V."/>
            <person name="Pekov Y.A."/>
            <person name="Schelkunov M.I."/>
            <person name="Strizhov N."/>
            <person name="Ivashina T.V."/>
            <person name="Ashapkin V.V."/>
            <person name="Donova M.V."/>
        </authorList>
    </citation>
    <scope>NUCLEOTIDE SEQUENCE [LARGE SCALE GENOMIC DNA]</scope>
    <source>
        <strain evidence="17 18">VKM Ac-1815D</strain>
    </source>
</reference>
<keyword evidence="10" id="KW-0735">Signal-anchor</keyword>
<evidence type="ECO:0000256" key="3">
    <source>
        <dbReference type="ARBA" id="ARBA00004922"/>
    </source>
</evidence>
<dbReference type="AlphaFoldDB" id="V5XFG3"/>
<evidence type="ECO:0000256" key="12">
    <source>
        <dbReference type="ARBA" id="ARBA00023136"/>
    </source>
</evidence>
<dbReference type="InterPro" id="IPR007267">
    <property type="entry name" value="GtrA_DPMS_TM"/>
</dbReference>
<feature type="domain" description="GtrA/DPMS transmembrane" evidence="16">
    <location>
        <begin position="284"/>
        <end position="402"/>
    </location>
</feature>
<evidence type="ECO:0000256" key="9">
    <source>
        <dbReference type="ARBA" id="ARBA00022824"/>
    </source>
</evidence>
<keyword evidence="12 14" id="KW-0472">Membrane</keyword>
<keyword evidence="9" id="KW-0256">Endoplasmic reticulum</keyword>
<evidence type="ECO:0000259" key="15">
    <source>
        <dbReference type="Pfam" id="PF00535"/>
    </source>
</evidence>
<evidence type="ECO:0000256" key="6">
    <source>
        <dbReference type="ARBA" id="ARBA00022676"/>
    </source>
</evidence>
<comment type="pathway">
    <text evidence="3">Protein modification; protein glycosylation.</text>
</comment>
<evidence type="ECO:0000256" key="4">
    <source>
        <dbReference type="ARBA" id="ARBA00006739"/>
    </source>
</evidence>
<feature type="transmembrane region" description="Helical" evidence="14">
    <location>
        <begin position="381"/>
        <end position="401"/>
    </location>
</feature>
<comment type="catalytic activity">
    <reaction evidence="13">
        <text>a di-trans,poly-cis-dolichyl phosphate + UDP-alpha-D-glucose = a di-trans,poly-cis-dolichyl beta-D-glucosyl phosphate + UDP</text>
        <dbReference type="Rhea" id="RHEA:15401"/>
        <dbReference type="Rhea" id="RHEA-COMP:19498"/>
        <dbReference type="Rhea" id="RHEA-COMP:19502"/>
        <dbReference type="ChEBI" id="CHEBI:57525"/>
        <dbReference type="ChEBI" id="CHEBI:57683"/>
        <dbReference type="ChEBI" id="CHEBI:58223"/>
        <dbReference type="ChEBI" id="CHEBI:58885"/>
        <dbReference type="EC" id="2.4.1.117"/>
    </reaction>
    <physiologicalReaction direction="left-to-right" evidence="13">
        <dbReference type="Rhea" id="RHEA:15402"/>
    </physiologicalReaction>
</comment>
<feature type="transmembrane region" description="Helical" evidence="14">
    <location>
        <begin position="348"/>
        <end position="369"/>
    </location>
</feature>
<evidence type="ECO:0000256" key="14">
    <source>
        <dbReference type="SAM" id="Phobius"/>
    </source>
</evidence>
<evidence type="ECO:0000256" key="11">
    <source>
        <dbReference type="ARBA" id="ARBA00022989"/>
    </source>
</evidence>
<dbReference type="Pfam" id="PF00535">
    <property type="entry name" value="Glycos_transf_2"/>
    <property type="match status" value="1"/>
</dbReference>
<feature type="transmembrane region" description="Helical" evidence="14">
    <location>
        <begin position="285"/>
        <end position="303"/>
    </location>
</feature>
<dbReference type="GO" id="GO:0006487">
    <property type="term" value="P:protein N-linked glycosylation"/>
    <property type="evidence" value="ECO:0007669"/>
    <property type="project" value="TreeGrafter"/>
</dbReference>
<evidence type="ECO:0000256" key="10">
    <source>
        <dbReference type="ARBA" id="ARBA00022968"/>
    </source>
</evidence>
<dbReference type="PANTHER" id="PTHR10859:SF91">
    <property type="entry name" value="DOLICHYL-PHOSPHATE BETA-GLUCOSYLTRANSFERASE"/>
    <property type="match status" value="1"/>
</dbReference>
<keyword evidence="7" id="KW-0808">Transferase</keyword>
<evidence type="ECO:0000256" key="2">
    <source>
        <dbReference type="ARBA" id="ARBA00004389"/>
    </source>
</evidence>
<keyword evidence="6" id="KW-0328">Glycosyltransferase</keyword>
<evidence type="ECO:0000259" key="16">
    <source>
        <dbReference type="Pfam" id="PF04138"/>
    </source>
</evidence>
<evidence type="ECO:0000256" key="1">
    <source>
        <dbReference type="ARBA" id="ARBA00004141"/>
    </source>
</evidence>
<organism evidence="17 18">
    <name type="scientific">Mycolicibacterium neoaurum VKM Ac-1815D</name>
    <dbReference type="NCBI Taxonomy" id="700508"/>
    <lineage>
        <taxon>Bacteria</taxon>
        <taxon>Bacillati</taxon>
        <taxon>Actinomycetota</taxon>
        <taxon>Actinomycetes</taxon>
        <taxon>Mycobacteriales</taxon>
        <taxon>Mycobacteriaceae</taxon>
        <taxon>Mycolicibacterium</taxon>
    </lineage>
</organism>
<evidence type="ECO:0000313" key="18">
    <source>
        <dbReference type="Proteomes" id="UP000018763"/>
    </source>
</evidence>
<dbReference type="EC" id="2.4.1.117" evidence="5"/>
<dbReference type="KEGG" id="mne:D174_20380"/>
<keyword evidence="18" id="KW-1185">Reference proteome</keyword>
<dbReference type="Proteomes" id="UP000018763">
    <property type="component" value="Chromosome"/>
</dbReference>
<comment type="similarity">
    <text evidence="4">Belongs to the glycosyltransferase 2 family.</text>
</comment>
<evidence type="ECO:0000256" key="7">
    <source>
        <dbReference type="ARBA" id="ARBA00022679"/>
    </source>
</evidence>
<evidence type="ECO:0000313" key="17">
    <source>
        <dbReference type="EMBL" id="AHC26762.1"/>
    </source>
</evidence>
<proteinExistence type="inferred from homology"/>
<dbReference type="InterPro" id="IPR001173">
    <property type="entry name" value="Glyco_trans_2-like"/>
</dbReference>
<evidence type="ECO:0000256" key="13">
    <source>
        <dbReference type="ARBA" id="ARBA00045097"/>
    </source>
</evidence>
<evidence type="ECO:0000256" key="5">
    <source>
        <dbReference type="ARBA" id="ARBA00012583"/>
    </source>
</evidence>